<feature type="domain" description="WYL" evidence="2">
    <location>
        <begin position="136"/>
        <end position="201"/>
    </location>
</feature>
<dbReference type="Gene3D" id="1.10.10.10">
    <property type="entry name" value="Winged helix-like DNA-binding domain superfamily/Winged helix DNA-binding domain"/>
    <property type="match status" value="1"/>
</dbReference>
<dbReference type="InterPro" id="IPR036390">
    <property type="entry name" value="WH_DNA-bd_sf"/>
</dbReference>
<sequence length="225" mass="25261">MRRSDRLFDIIQILRDGKLHRAQDIAARLEVSTRTIYRDMDTLVGSGVPVEGERGVGYMITEAISLPPLTLTSAELEALNLGLAVVAQAADQDLKTAADTLADKIDAVLPARTIAEAQAWKFAVYPFADATRNLSHMALLRSAIKARQKVRLTYTSREGNVTSRIIRPLHMEYWGRVWTLTAWCELRNGFRVFRLDLIETTEALPELFVDEPGKTIADYQPYADI</sequence>
<dbReference type="Pfam" id="PF08279">
    <property type="entry name" value="HTH_11"/>
    <property type="match status" value="1"/>
</dbReference>
<evidence type="ECO:0000259" key="1">
    <source>
        <dbReference type="Pfam" id="PF08279"/>
    </source>
</evidence>
<proteinExistence type="predicted"/>
<evidence type="ECO:0000313" key="4">
    <source>
        <dbReference type="Proteomes" id="UP000027337"/>
    </source>
</evidence>
<dbReference type="PROSITE" id="PS52050">
    <property type="entry name" value="WYL"/>
    <property type="match status" value="1"/>
</dbReference>
<dbReference type="InterPro" id="IPR026881">
    <property type="entry name" value="WYL_dom"/>
</dbReference>
<dbReference type="InterPro" id="IPR036388">
    <property type="entry name" value="WH-like_DNA-bd_sf"/>
</dbReference>
<comment type="caution">
    <text evidence="3">The sequence shown here is derived from an EMBL/GenBank/DDBJ whole genome shotgun (WGS) entry which is preliminary data.</text>
</comment>
<dbReference type="InterPro" id="IPR013196">
    <property type="entry name" value="HTH_11"/>
</dbReference>
<name>A0A061SXV6_9RHOB</name>
<dbReference type="PANTHER" id="PTHR34580:SF3">
    <property type="entry name" value="PROTEIN PAFB"/>
    <property type="match status" value="1"/>
</dbReference>
<reference evidence="3 4" key="1">
    <citation type="journal article" date="2014" name="Genome Announc.">
        <title>Draft Genome Sequences of Two Isolates of the Roseobacter Group, Sulfitobacter sp. Strains 3SOLIMAR09 and 1FIGIMAR09, from Harbors of Mallorca Island (Mediterranean Sea).</title>
        <authorList>
            <person name="Mas-Llado M."/>
            <person name="Pina-Villalonga J.M."/>
            <person name="Brunet-Galmes I."/>
            <person name="Nogales B."/>
            <person name="Bosch R."/>
        </authorList>
    </citation>
    <scope>NUCLEOTIDE SEQUENCE [LARGE SCALE GENOMIC DNA]</scope>
    <source>
        <strain evidence="3 4">1FIGIMAR09</strain>
    </source>
</reference>
<protein>
    <submittedName>
        <fullName evidence="3">Transcriptional regulator</fullName>
    </submittedName>
</protein>
<evidence type="ECO:0000259" key="2">
    <source>
        <dbReference type="Pfam" id="PF13280"/>
    </source>
</evidence>
<feature type="domain" description="Helix-turn-helix type 11" evidence="1">
    <location>
        <begin position="6"/>
        <end position="58"/>
    </location>
</feature>
<organism evidence="3 4">
    <name type="scientific">Sulfitobacter mediterraneus</name>
    <dbReference type="NCBI Taxonomy" id="83219"/>
    <lineage>
        <taxon>Bacteria</taxon>
        <taxon>Pseudomonadati</taxon>
        <taxon>Pseudomonadota</taxon>
        <taxon>Alphaproteobacteria</taxon>
        <taxon>Rhodobacterales</taxon>
        <taxon>Roseobacteraceae</taxon>
        <taxon>Sulfitobacter</taxon>
    </lineage>
</organism>
<dbReference type="PANTHER" id="PTHR34580">
    <property type="match status" value="1"/>
</dbReference>
<dbReference type="Proteomes" id="UP000027337">
    <property type="component" value="Unassembled WGS sequence"/>
</dbReference>
<accession>A0A061SXV6</accession>
<dbReference type="RefSeq" id="WP_037904438.1">
    <property type="nucleotide sequence ID" value="NZ_JAFBPZ010000004.1"/>
</dbReference>
<dbReference type="eggNOG" id="COG2378">
    <property type="taxonomic scope" value="Bacteria"/>
</dbReference>
<dbReference type="Pfam" id="PF13280">
    <property type="entry name" value="WYL"/>
    <property type="match status" value="1"/>
</dbReference>
<evidence type="ECO:0000313" key="3">
    <source>
        <dbReference type="EMBL" id="KAJ04865.1"/>
    </source>
</evidence>
<gene>
    <name evidence="3" type="ORF">PM02_01245</name>
</gene>
<keyword evidence="4" id="KW-1185">Reference proteome</keyword>
<dbReference type="AlphaFoldDB" id="A0A061SXV6"/>
<dbReference type="SUPFAM" id="SSF46785">
    <property type="entry name" value="Winged helix' DNA-binding domain"/>
    <property type="match status" value="1"/>
</dbReference>
<dbReference type="EMBL" id="JEMU01000001">
    <property type="protein sequence ID" value="KAJ04865.1"/>
    <property type="molecule type" value="Genomic_DNA"/>
</dbReference>
<dbReference type="InterPro" id="IPR051534">
    <property type="entry name" value="CBASS_pafABC_assoc_protein"/>
</dbReference>